<reference evidence="3" key="1">
    <citation type="submission" date="2024-07" db="EMBL/GenBank/DDBJ databases">
        <title>Two chromosome-level genome assemblies of Korean endemic species Abeliophyllum distichum and Forsythia ovata (Oleaceae).</title>
        <authorList>
            <person name="Jang H."/>
        </authorList>
    </citation>
    <scope>NUCLEOTIDE SEQUENCE [LARGE SCALE GENOMIC DNA]</scope>
</reference>
<sequence length="157" mass="18285">MAIEEEEDFSFPATTADSPPRFIDSPPLWHPVSVPSPHEILERQDGKEESKESCNNNQRNNFSRGMEIERREEGEEDVEDEEEKMDMLWEDLNDEYSRNNSDRDVQISCVKTFKLSKSNRHLISGKKLSILLLMKILRKVFFVHNSRSSIKKPGMVT</sequence>
<feature type="region of interest" description="Disordered" evidence="1">
    <location>
        <begin position="1"/>
        <end position="85"/>
    </location>
</feature>
<dbReference type="AlphaFoldDB" id="A0ABD1VNF4"/>
<dbReference type="Proteomes" id="UP001604277">
    <property type="component" value="Unassembled WGS sequence"/>
</dbReference>
<feature type="compositionally biased region" description="Acidic residues" evidence="1">
    <location>
        <begin position="74"/>
        <end position="85"/>
    </location>
</feature>
<gene>
    <name evidence="2" type="ORF">Fot_20270</name>
</gene>
<dbReference type="EMBL" id="JBFOLJ010000005">
    <property type="protein sequence ID" value="KAL2538879.1"/>
    <property type="molecule type" value="Genomic_DNA"/>
</dbReference>
<feature type="compositionally biased region" description="Basic and acidic residues" evidence="1">
    <location>
        <begin position="39"/>
        <end position="52"/>
    </location>
</feature>
<name>A0ABD1VNF4_9LAMI</name>
<organism evidence="2 3">
    <name type="scientific">Forsythia ovata</name>
    <dbReference type="NCBI Taxonomy" id="205694"/>
    <lineage>
        <taxon>Eukaryota</taxon>
        <taxon>Viridiplantae</taxon>
        <taxon>Streptophyta</taxon>
        <taxon>Embryophyta</taxon>
        <taxon>Tracheophyta</taxon>
        <taxon>Spermatophyta</taxon>
        <taxon>Magnoliopsida</taxon>
        <taxon>eudicotyledons</taxon>
        <taxon>Gunneridae</taxon>
        <taxon>Pentapetalae</taxon>
        <taxon>asterids</taxon>
        <taxon>lamiids</taxon>
        <taxon>Lamiales</taxon>
        <taxon>Oleaceae</taxon>
        <taxon>Forsythieae</taxon>
        <taxon>Forsythia</taxon>
    </lineage>
</organism>
<proteinExistence type="predicted"/>
<protein>
    <submittedName>
        <fullName evidence="2">Uncharacterized protein</fullName>
    </submittedName>
</protein>
<feature type="compositionally biased region" description="Polar residues" evidence="1">
    <location>
        <begin position="53"/>
        <end position="63"/>
    </location>
</feature>
<dbReference type="PANTHER" id="PTHR34666">
    <property type="entry name" value="EXPRESSED PROTEIN"/>
    <property type="match status" value="1"/>
</dbReference>
<dbReference type="PANTHER" id="PTHR34666:SF1">
    <property type="entry name" value="OS02G0554800 PROTEIN"/>
    <property type="match status" value="1"/>
</dbReference>
<evidence type="ECO:0000313" key="2">
    <source>
        <dbReference type="EMBL" id="KAL2538879.1"/>
    </source>
</evidence>
<evidence type="ECO:0000313" key="3">
    <source>
        <dbReference type="Proteomes" id="UP001604277"/>
    </source>
</evidence>
<evidence type="ECO:0000256" key="1">
    <source>
        <dbReference type="SAM" id="MobiDB-lite"/>
    </source>
</evidence>
<accession>A0ABD1VNF4</accession>
<keyword evidence="3" id="KW-1185">Reference proteome</keyword>
<comment type="caution">
    <text evidence="2">The sequence shown here is derived from an EMBL/GenBank/DDBJ whole genome shotgun (WGS) entry which is preliminary data.</text>
</comment>